<dbReference type="SUPFAM" id="SSF53244">
    <property type="entry name" value="MurD-like peptide ligases, peptide-binding domain"/>
    <property type="match status" value="1"/>
</dbReference>
<evidence type="ECO:0000256" key="6">
    <source>
        <dbReference type="ARBA" id="ARBA00022840"/>
    </source>
</evidence>
<dbReference type="InterPro" id="IPR005762">
    <property type="entry name" value="MurD"/>
</dbReference>
<dbReference type="Gene3D" id="3.40.1190.10">
    <property type="entry name" value="Mur-like, catalytic domain"/>
    <property type="match status" value="1"/>
</dbReference>
<feature type="domain" description="Mur ligase central" evidence="8">
    <location>
        <begin position="115"/>
        <end position="289"/>
    </location>
</feature>
<evidence type="ECO:0000259" key="8">
    <source>
        <dbReference type="Pfam" id="PF08245"/>
    </source>
</evidence>
<dbReference type="GO" id="GO:0051301">
    <property type="term" value="P:cell division"/>
    <property type="evidence" value="ECO:0007669"/>
    <property type="project" value="InterPro"/>
</dbReference>
<organism evidence="9 10">
    <name type="scientific">Methanopyrus kandleri</name>
    <dbReference type="NCBI Taxonomy" id="2320"/>
    <lineage>
        <taxon>Archaea</taxon>
        <taxon>Methanobacteriati</taxon>
        <taxon>Methanobacteriota</taxon>
        <taxon>Methanomada group</taxon>
        <taxon>Methanopyri</taxon>
        <taxon>Methanopyrales</taxon>
        <taxon>Methanopyraceae</taxon>
        <taxon>Methanopyrus</taxon>
    </lineage>
</organism>
<keyword evidence="4" id="KW-0436">Ligase</keyword>
<sequence length="470" mass="50850">MKRVIVVGAGSAGRSVARLLNHVGYDVVINDIRDWEDFTTEEREYLEVLEREGVEVALGGHDRELFESADAAFVSPAIPEDAEGRKLAELVPEEITVEDVAGLLGDLFPVPAIGITGTNGKTTTTWAVAHLLEACGYEVWRCSSLDRHLVIEAIVDGVVTGEIEGYDVAVVELPHGTIRLAAGIELDVGVLTNVSPEHLDEFGGSFERYVRRKLTITEMSEVLVAGYDCEELRKRLNDAVWYSVRDPDADYYGRRENGRLVVKGPDASVEADFHLIGYYVENCTGAVAACLEFGADPEGVAEGLATFEGVPGRMELLGEFSGRVAYIDAAHNPDGLKASLPPFRELADERGGRLLVSVDNPDTVTERDKFEFGRIVGEYADFVAASGYNETLERLDRSAAEEVVKGAESAGCEGVAVDSVREAAEEVAARSEEGDVLLHVGPGVVNAYDRVKRAFLRGLTSVLGEPSDEA</sequence>
<dbReference type="InterPro" id="IPR013221">
    <property type="entry name" value="Mur_ligase_cen"/>
</dbReference>
<dbReference type="Pfam" id="PF02875">
    <property type="entry name" value="Mur_ligase_C"/>
    <property type="match status" value="1"/>
</dbReference>
<dbReference type="Gene3D" id="3.40.50.720">
    <property type="entry name" value="NAD(P)-binding Rossmann-like Domain"/>
    <property type="match status" value="1"/>
</dbReference>
<feature type="domain" description="Mur ligase C-terminal" evidence="7">
    <location>
        <begin position="312"/>
        <end position="441"/>
    </location>
</feature>
<evidence type="ECO:0000256" key="2">
    <source>
        <dbReference type="ARBA" id="ARBA00004752"/>
    </source>
</evidence>
<dbReference type="GeneID" id="1477148"/>
<comment type="subcellular location">
    <subcellularLocation>
        <location evidence="1">Cytoplasm</location>
    </subcellularLocation>
</comment>
<dbReference type="GO" id="GO:0008360">
    <property type="term" value="P:regulation of cell shape"/>
    <property type="evidence" value="ECO:0007669"/>
    <property type="project" value="InterPro"/>
</dbReference>
<dbReference type="Pfam" id="PF21799">
    <property type="entry name" value="MurD-like_N"/>
    <property type="match status" value="1"/>
</dbReference>
<proteinExistence type="predicted"/>
<comment type="pathway">
    <text evidence="2">Cell wall biogenesis; peptidoglycan biosynthesis.</text>
</comment>
<name>A0A832WNH4_9EURY</name>
<dbReference type="AlphaFoldDB" id="A0A832WNH4"/>
<dbReference type="Proteomes" id="UP000619545">
    <property type="component" value="Unassembled WGS sequence"/>
</dbReference>
<evidence type="ECO:0000256" key="3">
    <source>
        <dbReference type="ARBA" id="ARBA00022490"/>
    </source>
</evidence>
<dbReference type="Gene3D" id="3.90.190.20">
    <property type="entry name" value="Mur ligase, C-terminal domain"/>
    <property type="match status" value="1"/>
</dbReference>
<dbReference type="EMBL" id="DUJS01000001">
    <property type="protein sequence ID" value="HII69679.1"/>
    <property type="molecule type" value="Genomic_DNA"/>
</dbReference>
<evidence type="ECO:0000256" key="5">
    <source>
        <dbReference type="ARBA" id="ARBA00022741"/>
    </source>
</evidence>
<evidence type="ECO:0000256" key="4">
    <source>
        <dbReference type="ARBA" id="ARBA00022598"/>
    </source>
</evidence>
<dbReference type="InterPro" id="IPR036615">
    <property type="entry name" value="Mur_ligase_C_dom_sf"/>
</dbReference>
<dbReference type="InterPro" id="IPR004101">
    <property type="entry name" value="Mur_ligase_C"/>
</dbReference>
<dbReference type="GO" id="GO:0005524">
    <property type="term" value="F:ATP binding"/>
    <property type="evidence" value="ECO:0007669"/>
    <property type="project" value="UniProtKB-KW"/>
</dbReference>
<evidence type="ECO:0000256" key="1">
    <source>
        <dbReference type="ARBA" id="ARBA00004496"/>
    </source>
</evidence>
<evidence type="ECO:0000259" key="7">
    <source>
        <dbReference type="Pfam" id="PF02875"/>
    </source>
</evidence>
<dbReference type="GO" id="GO:0005737">
    <property type="term" value="C:cytoplasm"/>
    <property type="evidence" value="ECO:0007669"/>
    <property type="project" value="UniProtKB-SubCell"/>
</dbReference>
<comment type="caution">
    <text evidence="9">The sequence shown here is derived from an EMBL/GenBank/DDBJ whole genome shotgun (WGS) entry which is preliminary data.</text>
</comment>
<dbReference type="PANTHER" id="PTHR43692">
    <property type="entry name" value="UDP-N-ACETYLMURAMOYLALANINE--D-GLUTAMATE LIGASE"/>
    <property type="match status" value="1"/>
</dbReference>
<dbReference type="Pfam" id="PF08245">
    <property type="entry name" value="Mur_ligase_M"/>
    <property type="match status" value="1"/>
</dbReference>
<gene>
    <name evidence="9" type="ORF">HA336_00410</name>
</gene>
<accession>A0A832WNH4</accession>
<evidence type="ECO:0000313" key="9">
    <source>
        <dbReference type="EMBL" id="HII69679.1"/>
    </source>
</evidence>
<dbReference type="PANTHER" id="PTHR43692:SF1">
    <property type="entry name" value="UDP-N-ACETYLMURAMOYLALANINE--D-GLUTAMATE LIGASE"/>
    <property type="match status" value="1"/>
</dbReference>
<evidence type="ECO:0000313" key="10">
    <source>
        <dbReference type="Proteomes" id="UP000619545"/>
    </source>
</evidence>
<keyword evidence="5" id="KW-0547">Nucleotide-binding</keyword>
<dbReference type="RefSeq" id="WP_011019415.1">
    <property type="nucleotide sequence ID" value="NZ_DUJS01000001.1"/>
</dbReference>
<dbReference type="GO" id="GO:0008764">
    <property type="term" value="F:UDP-N-acetylmuramoylalanine-D-glutamate ligase activity"/>
    <property type="evidence" value="ECO:0007669"/>
    <property type="project" value="UniProtKB-EC"/>
</dbReference>
<dbReference type="InterPro" id="IPR036565">
    <property type="entry name" value="Mur-like_cat_sf"/>
</dbReference>
<keyword evidence="3" id="KW-0963">Cytoplasm</keyword>
<dbReference type="SUPFAM" id="SSF53623">
    <property type="entry name" value="MurD-like peptide ligases, catalytic domain"/>
    <property type="match status" value="1"/>
</dbReference>
<protein>
    <recommendedName>
        <fullName evidence="11">UDP-N-acetylmuramoylalanine-D-glutamate ligase</fullName>
    </recommendedName>
</protein>
<keyword evidence="6" id="KW-0067">ATP-binding</keyword>
<dbReference type="SUPFAM" id="SSF51984">
    <property type="entry name" value="MurCD N-terminal domain"/>
    <property type="match status" value="1"/>
</dbReference>
<evidence type="ECO:0008006" key="11">
    <source>
        <dbReference type="Google" id="ProtNLM"/>
    </source>
</evidence>
<reference evidence="9" key="1">
    <citation type="journal article" date="2020" name="bioRxiv">
        <title>A rank-normalized archaeal taxonomy based on genome phylogeny resolves widespread incomplete and uneven classifications.</title>
        <authorList>
            <person name="Rinke C."/>
            <person name="Chuvochina M."/>
            <person name="Mussig A.J."/>
            <person name="Chaumeil P.-A."/>
            <person name="Waite D.W."/>
            <person name="Whitman W.B."/>
            <person name="Parks D.H."/>
            <person name="Hugenholtz P."/>
        </authorList>
    </citation>
    <scope>NUCLEOTIDE SEQUENCE</scope>
    <source>
        <strain evidence="9">UBA8853</strain>
    </source>
</reference>
<dbReference type="OMA" id="FKMMSGI"/>